<dbReference type="GO" id="GO:0003723">
    <property type="term" value="F:RNA binding"/>
    <property type="evidence" value="ECO:0007669"/>
    <property type="project" value="UniProtKB-KW"/>
</dbReference>
<dbReference type="PANTHER" id="PTHR30001">
    <property type="entry name" value="RIBONUCLEASE"/>
    <property type="match status" value="1"/>
</dbReference>
<gene>
    <name evidence="8" type="ORF">N783_05205</name>
</gene>
<dbReference type="InterPro" id="IPR003029">
    <property type="entry name" value="S1_domain"/>
</dbReference>
<proteinExistence type="predicted"/>
<dbReference type="STRING" id="1385511.GCA_000425225_02371"/>
<dbReference type="EMBL" id="AVPF01000130">
    <property type="protein sequence ID" value="KGX83247.1"/>
    <property type="molecule type" value="Genomic_DNA"/>
</dbReference>
<dbReference type="GO" id="GO:0016787">
    <property type="term" value="F:hydrolase activity"/>
    <property type="evidence" value="ECO:0007669"/>
    <property type="project" value="UniProtKB-KW"/>
</dbReference>
<dbReference type="Pfam" id="PF10150">
    <property type="entry name" value="RNase_E_G"/>
    <property type="match status" value="1"/>
</dbReference>
<feature type="domain" description="S1 motif" evidence="7">
    <location>
        <begin position="46"/>
        <end position="120"/>
    </location>
</feature>
<dbReference type="PANTHER" id="PTHR30001:SF0">
    <property type="entry name" value="RIBONUCLEASE G"/>
    <property type="match status" value="1"/>
</dbReference>
<keyword evidence="9" id="KW-1185">Reference proteome</keyword>
<evidence type="ECO:0000256" key="2">
    <source>
        <dbReference type="ARBA" id="ARBA00022723"/>
    </source>
</evidence>
<dbReference type="InterPro" id="IPR019307">
    <property type="entry name" value="RNA-bd_AU-1/RNase_E/G"/>
</dbReference>
<comment type="cofactor">
    <cofactor evidence="1">
        <name>Mg(2+)</name>
        <dbReference type="ChEBI" id="CHEBI:18420"/>
    </cofactor>
</comment>
<dbReference type="AlphaFoldDB" id="A0A0A5HHV9"/>
<keyword evidence="2" id="KW-0479">Metal-binding</keyword>
<dbReference type="Pfam" id="PF00575">
    <property type="entry name" value="S1"/>
    <property type="match status" value="1"/>
</dbReference>
<reference evidence="8 9" key="1">
    <citation type="submission" date="2013-08" db="EMBL/GenBank/DDBJ databases">
        <authorList>
            <person name="Huang J."/>
            <person name="Wang G."/>
        </authorList>
    </citation>
    <scope>NUCLEOTIDE SEQUENCE [LARGE SCALE GENOMIC DNA]</scope>
    <source>
        <strain evidence="8 9">BH030004</strain>
    </source>
</reference>
<organism evidence="8 9">
    <name type="scientific">Pontibacillus marinus BH030004 = DSM 16465</name>
    <dbReference type="NCBI Taxonomy" id="1385511"/>
    <lineage>
        <taxon>Bacteria</taxon>
        <taxon>Bacillati</taxon>
        <taxon>Bacillota</taxon>
        <taxon>Bacilli</taxon>
        <taxon>Bacillales</taxon>
        <taxon>Bacillaceae</taxon>
        <taxon>Pontibacillus</taxon>
    </lineage>
</organism>
<evidence type="ECO:0000313" key="9">
    <source>
        <dbReference type="Proteomes" id="UP000030403"/>
    </source>
</evidence>
<dbReference type="SUPFAM" id="SSF50249">
    <property type="entry name" value="Nucleic acid-binding proteins"/>
    <property type="match status" value="1"/>
</dbReference>
<dbReference type="GO" id="GO:0046872">
    <property type="term" value="F:metal ion binding"/>
    <property type="evidence" value="ECO:0007669"/>
    <property type="project" value="UniProtKB-KW"/>
</dbReference>
<dbReference type="InterPro" id="IPR012340">
    <property type="entry name" value="NA-bd_OB-fold"/>
</dbReference>
<sequence length="494" mass="57237">MQRKDEISMKTIYLQTVPTEKWAMVYQNDSLEQVLIERPEEKSLIGNIYKGRIVNIESSLQAAFVDFGQPKLGFLKKQEIPEARKDTSKPIERVVHEGQQVWVQVMKDAYDQKGAQLTANVTLPGRNLVYLPFGNYFAVSRKMTDEQRSHLKAWAGEACQSEEGLIFRTHSAEVSLEELERELGSLRERWTNLSKQYRNEKPPKTILEDFDIPDRLLRRFPEGDIESILVDNLDMKQRIQKRIPELGKKTKWVADIQNHMPFSAESISEKLLTRTITLDSGAQLVIDQTEAMVVMDVNTAKHTNTSNKKNSVLKTNQEAAKEAAKQIRLRNLSGMILIDFIDMKDEKDQERVVSYFKKQLRQDYVRTQIFGFTRLGILEMTRKREAPSLSSVLGKDHSQSTMMSRASEAYQLERMLLSYQSNDQDIIAIEAHPDVIEAFKERIDMKKLKSILYKDVYVLNNRESHVPFRIIHVGNVATLEERSFYKENVLDRLF</sequence>
<keyword evidence="3" id="KW-0378">Hydrolase</keyword>
<dbReference type="eggNOG" id="COG1530">
    <property type="taxonomic scope" value="Bacteria"/>
</dbReference>
<dbReference type="CDD" id="cd04453">
    <property type="entry name" value="S1_RNase_E"/>
    <property type="match status" value="1"/>
</dbReference>
<keyword evidence="5" id="KW-0694">RNA-binding</keyword>
<evidence type="ECO:0000259" key="7">
    <source>
        <dbReference type="PROSITE" id="PS50126"/>
    </source>
</evidence>
<evidence type="ECO:0000256" key="4">
    <source>
        <dbReference type="ARBA" id="ARBA00022842"/>
    </source>
</evidence>
<evidence type="ECO:0000256" key="5">
    <source>
        <dbReference type="ARBA" id="ARBA00022884"/>
    </source>
</evidence>
<dbReference type="Gene3D" id="2.40.50.140">
    <property type="entry name" value="Nucleic acid-binding proteins"/>
    <property type="match status" value="1"/>
</dbReference>
<keyword evidence="4" id="KW-0460">Magnesium</keyword>
<dbReference type="GO" id="GO:0004540">
    <property type="term" value="F:RNA nuclease activity"/>
    <property type="evidence" value="ECO:0007669"/>
    <property type="project" value="InterPro"/>
</dbReference>
<evidence type="ECO:0000256" key="1">
    <source>
        <dbReference type="ARBA" id="ARBA00001946"/>
    </source>
</evidence>
<evidence type="ECO:0000313" key="8">
    <source>
        <dbReference type="EMBL" id="KGX83247.1"/>
    </source>
</evidence>
<feature type="coiled-coil region" evidence="6">
    <location>
        <begin position="169"/>
        <end position="196"/>
    </location>
</feature>
<dbReference type="GO" id="GO:0005737">
    <property type="term" value="C:cytoplasm"/>
    <property type="evidence" value="ECO:0007669"/>
    <property type="project" value="TreeGrafter"/>
</dbReference>
<evidence type="ECO:0000256" key="3">
    <source>
        <dbReference type="ARBA" id="ARBA00022801"/>
    </source>
</evidence>
<keyword evidence="6" id="KW-0175">Coiled coil</keyword>
<dbReference type="PROSITE" id="PS50126">
    <property type="entry name" value="S1"/>
    <property type="match status" value="1"/>
</dbReference>
<dbReference type="GO" id="GO:0006364">
    <property type="term" value="P:rRNA processing"/>
    <property type="evidence" value="ECO:0007669"/>
    <property type="project" value="TreeGrafter"/>
</dbReference>
<protein>
    <recommendedName>
        <fullName evidence="7">S1 motif domain-containing protein</fullName>
    </recommendedName>
</protein>
<accession>A0A0A5HHV9</accession>
<dbReference type="InterPro" id="IPR004659">
    <property type="entry name" value="RNase_E/G"/>
</dbReference>
<dbReference type="NCBIfam" id="TIGR00757">
    <property type="entry name" value="RNaseEG"/>
    <property type="match status" value="1"/>
</dbReference>
<evidence type="ECO:0000256" key="6">
    <source>
        <dbReference type="SAM" id="Coils"/>
    </source>
</evidence>
<name>A0A0A5HHV9_9BACI</name>
<comment type="caution">
    <text evidence="8">The sequence shown here is derived from an EMBL/GenBank/DDBJ whole genome shotgun (WGS) entry which is preliminary data.</text>
</comment>
<dbReference type="SMART" id="SM00316">
    <property type="entry name" value="S1"/>
    <property type="match status" value="1"/>
</dbReference>
<dbReference type="Proteomes" id="UP000030403">
    <property type="component" value="Unassembled WGS sequence"/>
</dbReference>